<protein>
    <submittedName>
        <fullName evidence="1">Uncharacterized protein</fullName>
    </submittedName>
</protein>
<accession>A0A8T1WGH0</accession>
<gene>
    <name evidence="1" type="ORF">PHYPSEUDO_006858</name>
</gene>
<dbReference type="OrthoDB" id="115952at2759"/>
<reference evidence="1" key="1">
    <citation type="submission" date="2021-02" db="EMBL/GenBank/DDBJ databases">
        <authorList>
            <person name="Palmer J.M."/>
        </authorList>
    </citation>
    <scope>NUCLEOTIDE SEQUENCE</scope>
    <source>
        <strain evidence="1">SCRP734</strain>
    </source>
</reference>
<proteinExistence type="predicted"/>
<sequence length="187" mass="22230">MGVIDRRIATRLHQANDIAFANWIRTERHIYAMSPGAMLDWLSMTPYAFRHVLAYLPFPEPAAQRCSRQQLERWREVEMYLQQVHTIERIWKDEDSEDRARTYCATWLEHCRQANADDAMAIARDRARWEEISYLVDASLLRFRPVNIPLDHWFVLHVLPFTILSWKDTAMSRAPTSAMALWYSEYL</sequence>
<dbReference type="AlphaFoldDB" id="A0A8T1WGH0"/>
<organism evidence="1 2">
    <name type="scientific">Phytophthora pseudosyringae</name>
    <dbReference type="NCBI Taxonomy" id="221518"/>
    <lineage>
        <taxon>Eukaryota</taxon>
        <taxon>Sar</taxon>
        <taxon>Stramenopiles</taxon>
        <taxon>Oomycota</taxon>
        <taxon>Peronosporomycetes</taxon>
        <taxon>Peronosporales</taxon>
        <taxon>Peronosporaceae</taxon>
        <taxon>Phytophthora</taxon>
    </lineage>
</organism>
<dbReference type="Proteomes" id="UP000694044">
    <property type="component" value="Unassembled WGS sequence"/>
</dbReference>
<dbReference type="EMBL" id="JAGDFM010000028">
    <property type="protein sequence ID" value="KAG7390739.1"/>
    <property type="molecule type" value="Genomic_DNA"/>
</dbReference>
<evidence type="ECO:0000313" key="2">
    <source>
        <dbReference type="Proteomes" id="UP000694044"/>
    </source>
</evidence>
<name>A0A8T1WGH0_9STRA</name>
<evidence type="ECO:0000313" key="1">
    <source>
        <dbReference type="EMBL" id="KAG7390739.1"/>
    </source>
</evidence>
<comment type="caution">
    <text evidence="1">The sequence shown here is derived from an EMBL/GenBank/DDBJ whole genome shotgun (WGS) entry which is preliminary data.</text>
</comment>
<keyword evidence="2" id="KW-1185">Reference proteome</keyword>